<feature type="binding site" evidence="6">
    <location>
        <position position="151"/>
    </location>
    <ligand>
        <name>Mg(2+)</name>
        <dbReference type="ChEBI" id="CHEBI:18420"/>
    </ligand>
</feature>
<evidence type="ECO:0000256" key="4">
    <source>
        <dbReference type="ARBA" id="ARBA00022842"/>
    </source>
</evidence>
<dbReference type="Proteomes" id="UP000184533">
    <property type="component" value="Unassembled WGS sequence"/>
</dbReference>
<evidence type="ECO:0000256" key="1">
    <source>
        <dbReference type="ARBA" id="ARBA00001946"/>
    </source>
</evidence>
<dbReference type="InterPro" id="IPR011206">
    <property type="entry name" value="Citrate_lyase_beta/mcl1/mcl2"/>
</dbReference>
<dbReference type="PANTHER" id="PTHR32308">
    <property type="entry name" value="LYASE BETA SUBUNIT, PUTATIVE (AFU_ORTHOLOGUE AFUA_4G13030)-RELATED"/>
    <property type="match status" value="1"/>
</dbReference>
<dbReference type="EMBL" id="FQVC01000007">
    <property type="protein sequence ID" value="SHF39438.1"/>
    <property type="molecule type" value="Genomic_DNA"/>
</dbReference>
<name>A0A0F5LRU1_9HYPH</name>
<evidence type="ECO:0000313" key="10">
    <source>
        <dbReference type="Proteomes" id="UP000033608"/>
    </source>
</evidence>
<dbReference type="InterPro" id="IPR040442">
    <property type="entry name" value="Pyrv_kinase-like_dom_sf"/>
</dbReference>
<dbReference type="PANTHER" id="PTHR32308:SF0">
    <property type="entry name" value="HPCH_HPAI ALDOLASE_CITRATE LYASE DOMAIN-CONTAINING PROTEIN"/>
    <property type="match status" value="1"/>
</dbReference>
<dbReference type="GO" id="GO:0016829">
    <property type="term" value="F:lyase activity"/>
    <property type="evidence" value="ECO:0007669"/>
    <property type="project" value="UniProtKB-KW"/>
</dbReference>
<dbReference type="STRING" id="1121477.SAMN02745223_02508"/>
<evidence type="ECO:0000256" key="3">
    <source>
        <dbReference type="ARBA" id="ARBA00022723"/>
    </source>
</evidence>
<organism evidence="8 10">
    <name type="scientific">Devosia limi DSM 17137</name>
    <dbReference type="NCBI Taxonomy" id="1121477"/>
    <lineage>
        <taxon>Bacteria</taxon>
        <taxon>Pseudomonadati</taxon>
        <taxon>Pseudomonadota</taxon>
        <taxon>Alphaproteobacteria</taxon>
        <taxon>Hyphomicrobiales</taxon>
        <taxon>Devosiaceae</taxon>
        <taxon>Devosia</taxon>
    </lineage>
</organism>
<feature type="binding site" evidence="5">
    <location>
        <position position="65"/>
    </location>
    <ligand>
        <name>substrate</name>
    </ligand>
</feature>
<dbReference type="Proteomes" id="UP000033608">
    <property type="component" value="Unassembled WGS sequence"/>
</dbReference>
<dbReference type="InterPro" id="IPR005000">
    <property type="entry name" value="Aldolase/citrate-lyase_domain"/>
</dbReference>
<accession>A0A0F5LRU1</accession>
<keyword evidence="8" id="KW-0456">Lyase</keyword>
<dbReference type="SUPFAM" id="SSF51621">
    <property type="entry name" value="Phosphoenolpyruvate/pyruvate domain"/>
    <property type="match status" value="1"/>
</dbReference>
<proteinExistence type="inferred from homology"/>
<dbReference type="EMBL" id="LAJF01000061">
    <property type="protein sequence ID" value="KKB85075.1"/>
    <property type="molecule type" value="Genomic_DNA"/>
</dbReference>
<dbReference type="PIRSF" id="PIRSF015582">
    <property type="entry name" value="Cit_lyase_B"/>
    <property type="match status" value="1"/>
</dbReference>
<feature type="binding site" evidence="5">
    <location>
        <position position="125"/>
    </location>
    <ligand>
        <name>substrate</name>
    </ligand>
</feature>
<gene>
    <name evidence="9" type="ORF">SAMN02745223_02508</name>
    <name evidence="8" type="ORF">VW29_07920</name>
</gene>
<evidence type="ECO:0000256" key="2">
    <source>
        <dbReference type="ARBA" id="ARBA00005568"/>
    </source>
</evidence>
<dbReference type="GO" id="GO:0000287">
    <property type="term" value="F:magnesium ion binding"/>
    <property type="evidence" value="ECO:0007669"/>
    <property type="project" value="TreeGrafter"/>
</dbReference>
<feature type="binding site" evidence="6">
    <location>
        <position position="125"/>
    </location>
    <ligand>
        <name>Mg(2+)</name>
        <dbReference type="ChEBI" id="CHEBI:18420"/>
    </ligand>
</feature>
<reference evidence="8 10" key="1">
    <citation type="submission" date="2015-03" db="EMBL/GenBank/DDBJ databases">
        <authorList>
            <person name="Hassan Y.I."/>
            <person name="Lepp D."/>
            <person name="Zhou T."/>
        </authorList>
    </citation>
    <scope>NUCLEOTIDE SEQUENCE [LARGE SCALE GENOMIC DNA]</scope>
    <source>
        <strain evidence="8 10">DSM 17137</strain>
    </source>
</reference>
<dbReference type="PATRIC" id="fig|1121477.3.peg.2675"/>
<keyword evidence="10" id="KW-1185">Reference proteome</keyword>
<dbReference type="RefSeq" id="WP_046134775.1">
    <property type="nucleotide sequence ID" value="NZ_FQVC01000007.1"/>
</dbReference>
<evidence type="ECO:0000259" key="7">
    <source>
        <dbReference type="Pfam" id="PF03328"/>
    </source>
</evidence>
<dbReference type="GO" id="GO:0006107">
    <property type="term" value="P:oxaloacetate metabolic process"/>
    <property type="evidence" value="ECO:0007669"/>
    <property type="project" value="TreeGrafter"/>
</dbReference>
<evidence type="ECO:0000313" key="9">
    <source>
        <dbReference type="EMBL" id="SHF39438.1"/>
    </source>
</evidence>
<sequence>MIIRSLLYVPGSNPRFIEKAHARGADAIIIDLEDAVAPSMKTPAREALAESVSMAGRSGAPVLVRINATDDRRFADAEAACRAGAFGIYIPKVDSAAVLVAMADFLAPIEAELGREPMVFVPLIESPLGVLGALDIARGPRVFALSGGGEDLATAMGGLPLPQVLSLPKQMIHLAARAAGVRSFGLLRTVADYNDLDGMRAAAIEARQFGFDGASCIHPSIVATLNTAFSPSEADIAWASKVVAADEQAASGGIGAHTVDGKFVDAPIVSRARALLALASTLEHNNG</sequence>
<evidence type="ECO:0000313" key="8">
    <source>
        <dbReference type="EMBL" id="KKB85075.1"/>
    </source>
</evidence>
<comment type="cofactor">
    <cofactor evidence="1">
        <name>Mg(2+)</name>
        <dbReference type="ChEBI" id="CHEBI:18420"/>
    </cofactor>
</comment>
<feature type="domain" description="HpcH/HpaI aldolase/citrate lyase" evidence="7">
    <location>
        <begin position="4"/>
        <end position="219"/>
    </location>
</feature>
<evidence type="ECO:0000313" key="11">
    <source>
        <dbReference type="Proteomes" id="UP000184533"/>
    </source>
</evidence>
<keyword evidence="3 6" id="KW-0479">Metal-binding</keyword>
<dbReference type="Pfam" id="PF03328">
    <property type="entry name" value="HpcH_HpaI"/>
    <property type="match status" value="1"/>
</dbReference>
<protein>
    <submittedName>
        <fullName evidence="8 9">Citrate lyase</fullName>
    </submittedName>
</protein>
<evidence type="ECO:0000256" key="5">
    <source>
        <dbReference type="PIRSR" id="PIRSR015582-1"/>
    </source>
</evidence>
<dbReference type="AlphaFoldDB" id="A0A0F5LRU1"/>
<reference evidence="9 11" key="2">
    <citation type="submission" date="2016-11" db="EMBL/GenBank/DDBJ databases">
        <authorList>
            <person name="Jaros S."/>
            <person name="Januszkiewicz K."/>
            <person name="Wedrychowicz H."/>
        </authorList>
    </citation>
    <scope>NUCLEOTIDE SEQUENCE [LARGE SCALE GENOMIC DNA]</scope>
    <source>
        <strain evidence="9 11">DSM 17137</strain>
    </source>
</reference>
<keyword evidence="4 6" id="KW-0460">Magnesium</keyword>
<evidence type="ECO:0000256" key="6">
    <source>
        <dbReference type="PIRSR" id="PIRSR015582-2"/>
    </source>
</evidence>
<dbReference type="Gene3D" id="3.20.20.60">
    <property type="entry name" value="Phosphoenolpyruvate-binding domains"/>
    <property type="match status" value="1"/>
</dbReference>
<comment type="similarity">
    <text evidence="2">Belongs to the HpcH/HpaI aldolase family.</text>
</comment>
<dbReference type="InterPro" id="IPR015813">
    <property type="entry name" value="Pyrv/PenolPyrv_kinase-like_dom"/>
</dbReference>